<dbReference type="Gene3D" id="3.40.50.300">
    <property type="entry name" value="P-loop containing nucleotide triphosphate hydrolases"/>
    <property type="match status" value="1"/>
</dbReference>
<proteinExistence type="predicted"/>
<reference evidence="3 4" key="1">
    <citation type="submission" date="2023-05" db="EMBL/GenBank/DDBJ databases">
        <title>[ruminococcus] sp. nov., isolated from a pig farm feces dump.</title>
        <authorList>
            <person name="Chang Y.-H."/>
        </authorList>
    </citation>
    <scope>NUCLEOTIDE SEQUENCE [LARGE SCALE GENOMIC DNA]</scope>
    <source>
        <strain evidence="3 4">YH-rum2234</strain>
    </source>
</reference>
<feature type="domain" description="CobW/HypB/UreG nucleotide-binding" evidence="1">
    <location>
        <begin position="5"/>
        <end position="148"/>
    </location>
</feature>
<dbReference type="InterPro" id="IPR027417">
    <property type="entry name" value="P-loop_NTPase"/>
</dbReference>
<organism evidence="3 4">
    <name type="scientific">Fusibacillus kribbianus</name>
    <dbReference type="NCBI Taxonomy" id="3044208"/>
    <lineage>
        <taxon>Bacteria</taxon>
        <taxon>Bacillati</taxon>
        <taxon>Bacillota</taxon>
        <taxon>Clostridia</taxon>
        <taxon>Lachnospirales</taxon>
        <taxon>Lachnospiraceae</taxon>
        <taxon>Fusibacillus</taxon>
    </lineage>
</organism>
<comment type="caution">
    <text evidence="3">The sequence shown here is derived from an EMBL/GenBank/DDBJ whole genome shotgun (WGS) entry which is preliminary data.</text>
</comment>
<gene>
    <name evidence="3" type="ORF">QJ036_07455</name>
</gene>
<evidence type="ECO:0000259" key="1">
    <source>
        <dbReference type="Pfam" id="PF02492"/>
    </source>
</evidence>
<protein>
    <submittedName>
        <fullName evidence="3">GTP-binding protein</fullName>
    </submittedName>
</protein>
<dbReference type="Pfam" id="PF02492">
    <property type="entry name" value="cobW"/>
    <property type="match status" value="1"/>
</dbReference>
<evidence type="ECO:0000313" key="3">
    <source>
        <dbReference type="EMBL" id="MDI9242305.1"/>
    </source>
</evidence>
<evidence type="ECO:0000259" key="2">
    <source>
        <dbReference type="Pfam" id="PF21537"/>
    </source>
</evidence>
<sequence length="314" mass="36718">MEDLPVYLFTGFLEAGKTKFIQETLGDKRFNDGERTLLLLCEEGELEYDTTLPCMENVFIETLEHESDLTPRVLDYLEKKHRAERVLVEYNGMWQLSSLYDNMPDAWAVCQEFLFVDASTFLGYNANMRSLVVDKLSSCELVVFNRFTESMDKMEFHKIVRGVSRRTDIAYEYGEGRVEYDDIEDPLPYDLNAPVIELKDEDYAIWYRDVSEEPKKYHGKIVEYKGMAIVNPRFKQGSFAFGRQVMTCCVDDIQFASFLAQGEPNQLPESRTWYKMRFKMEFKFHKLYGRKGPVLTVLSMEKTEPPKEAVATFY</sequence>
<dbReference type="InterPro" id="IPR048447">
    <property type="entry name" value="DUF1980_C"/>
</dbReference>
<dbReference type="RefSeq" id="WP_283230754.1">
    <property type="nucleotide sequence ID" value="NZ_JASGBQ010000010.1"/>
</dbReference>
<dbReference type="InterPro" id="IPR003495">
    <property type="entry name" value="CobW/HypB/UreG_nucleotide-bd"/>
</dbReference>
<dbReference type="Proteomes" id="UP001300383">
    <property type="component" value="Unassembled WGS sequence"/>
</dbReference>
<dbReference type="Pfam" id="PF21537">
    <property type="entry name" value="DUF1980_C"/>
    <property type="match status" value="1"/>
</dbReference>
<evidence type="ECO:0000313" key="4">
    <source>
        <dbReference type="Proteomes" id="UP001300383"/>
    </source>
</evidence>
<name>A0AAP4EZU7_9FIRM</name>
<keyword evidence="4" id="KW-1185">Reference proteome</keyword>
<feature type="domain" description="DUF1980" evidence="2">
    <location>
        <begin position="191"/>
        <end position="308"/>
    </location>
</feature>
<dbReference type="AlphaFoldDB" id="A0AAP4EZU7"/>
<accession>A0AAP4EZU7</accession>
<dbReference type="EMBL" id="JASGBQ010000010">
    <property type="protein sequence ID" value="MDI9242305.1"/>
    <property type="molecule type" value="Genomic_DNA"/>
</dbReference>